<dbReference type="NCBIfam" id="TIGR00831">
    <property type="entry name" value="a_cpa1"/>
    <property type="match status" value="1"/>
</dbReference>
<sequence>MSVEEYVVATLVIVVAVICGRLVAGRLRVPGAVVLVLLGMGLGLVPWLHSLSISPQVILLVFLPPLIYNAAFFSSPKDMRELARPIVVMAVGVTLLTAFGLAGIVHLLMPSVGWPAAIALGAAVAPTDAVAASAILKRVGTPRRVLTLLEGESLINDGVALTLFSLAVTAMAHPLTPQEGLVELVKVVAGGLVYGAAVALAVSWSRTRMRDPSLQLMVVLVTPFAAYIPAEMAGFSGVLAAVVAGFYLGTRGEGLLPPRVRVNGQTIWGALVGLLESMLFVVLGLQLDSVVTAVRDQFAFLDLVWVALATTATAVALRMGLMLVVIPLHRIPPFSKLEGADPRERLVIGWSGMRGAVSLAIALSLPATLGGEPFTERGALVFVAGVVVLGTLVGQGMTLPLLLRKLGMAREGARRMEFLRADEQMSCAALSKVDELLREGEVDDRTADSLRAVYTRRVSQVRGLMDAGDGRARERADSGRAVHAQITQARRDALVSMYREGDIDHAVFQEMSRDLDIRDTGAGPYGS</sequence>
<dbReference type="RefSeq" id="WP_061080412.1">
    <property type="nucleotide sequence ID" value="NZ_JAAXPG010000005.1"/>
</dbReference>
<dbReference type="GO" id="GO:0005886">
    <property type="term" value="C:plasma membrane"/>
    <property type="evidence" value="ECO:0007669"/>
    <property type="project" value="UniProtKB-SubCell"/>
</dbReference>
<feature type="transmembrane region" description="Helical" evidence="10">
    <location>
        <begin position="379"/>
        <end position="403"/>
    </location>
</feature>
<evidence type="ECO:0000259" key="11">
    <source>
        <dbReference type="Pfam" id="PF00999"/>
    </source>
</evidence>
<dbReference type="GO" id="GO:0015386">
    <property type="term" value="F:potassium:proton antiporter activity"/>
    <property type="evidence" value="ECO:0007669"/>
    <property type="project" value="TreeGrafter"/>
</dbReference>
<evidence type="ECO:0000256" key="5">
    <source>
        <dbReference type="ARBA" id="ARBA00022989"/>
    </source>
</evidence>
<evidence type="ECO:0000256" key="3">
    <source>
        <dbReference type="ARBA" id="ARBA00022475"/>
    </source>
</evidence>
<evidence type="ECO:0000256" key="8">
    <source>
        <dbReference type="ARBA" id="ARBA00023136"/>
    </source>
</evidence>
<evidence type="ECO:0000256" key="1">
    <source>
        <dbReference type="ARBA" id="ARBA00004651"/>
    </source>
</evidence>
<reference evidence="12 13" key="1">
    <citation type="submission" date="2020-04" db="EMBL/GenBank/DDBJ databases">
        <title>MicrobeNet Type strains.</title>
        <authorList>
            <person name="Nicholson A.C."/>
        </authorList>
    </citation>
    <scope>NUCLEOTIDE SEQUENCE [LARGE SCALE GENOMIC DNA]</scope>
    <source>
        <strain evidence="12 13">ATCC 23612</strain>
    </source>
</reference>
<dbReference type="EMBL" id="JAAXPG010000005">
    <property type="protein sequence ID" value="NKY97489.1"/>
    <property type="molecule type" value="Genomic_DNA"/>
</dbReference>
<dbReference type="GO" id="GO:0015385">
    <property type="term" value="F:sodium:proton antiporter activity"/>
    <property type="evidence" value="ECO:0007669"/>
    <property type="project" value="InterPro"/>
</dbReference>
<evidence type="ECO:0000256" key="7">
    <source>
        <dbReference type="ARBA" id="ARBA00023065"/>
    </source>
</evidence>
<dbReference type="InterPro" id="IPR004705">
    <property type="entry name" value="Cation/H_exchanger_CPA1_bac"/>
</dbReference>
<dbReference type="InterPro" id="IPR006153">
    <property type="entry name" value="Cation/H_exchanger_TM"/>
</dbReference>
<dbReference type="Gene3D" id="6.10.140.1330">
    <property type="match status" value="1"/>
</dbReference>
<keyword evidence="6 10" id="KW-0915">Sodium</keyword>
<comment type="similarity">
    <text evidence="10">Belongs to the monovalent cation:proton antiporter 1 (CPA1) transporter (TC 2.A.36) family.</text>
</comment>
<feature type="transmembrane region" description="Helical" evidence="10">
    <location>
        <begin position="187"/>
        <end position="205"/>
    </location>
</feature>
<evidence type="ECO:0000256" key="4">
    <source>
        <dbReference type="ARBA" id="ARBA00022692"/>
    </source>
</evidence>
<feature type="transmembrane region" description="Helical" evidence="10">
    <location>
        <begin position="6"/>
        <end position="24"/>
    </location>
</feature>
<dbReference type="PANTHER" id="PTHR10110">
    <property type="entry name" value="SODIUM/HYDROGEN EXCHANGER"/>
    <property type="match status" value="1"/>
</dbReference>
<keyword evidence="10" id="KW-0050">Antiport</keyword>
<dbReference type="Pfam" id="PF00999">
    <property type="entry name" value="Na_H_Exchanger"/>
    <property type="match status" value="1"/>
</dbReference>
<keyword evidence="9 10" id="KW-0739">Sodium transport</keyword>
<organism evidence="12 13">
    <name type="scientific">Nocardiopsis alborubida</name>
    <dbReference type="NCBI Taxonomy" id="146802"/>
    <lineage>
        <taxon>Bacteria</taxon>
        <taxon>Bacillati</taxon>
        <taxon>Actinomycetota</taxon>
        <taxon>Actinomycetes</taxon>
        <taxon>Streptosporangiales</taxon>
        <taxon>Nocardiopsidaceae</taxon>
        <taxon>Nocardiopsis</taxon>
    </lineage>
</organism>
<keyword evidence="8 10" id="KW-0472">Membrane</keyword>
<feature type="transmembrane region" description="Helical" evidence="10">
    <location>
        <begin position="347"/>
        <end position="367"/>
    </location>
</feature>
<keyword evidence="5 10" id="KW-1133">Transmembrane helix</keyword>
<dbReference type="GO" id="GO:0051453">
    <property type="term" value="P:regulation of intracellular pH"/>
    <property type="evidence" value="ECO:0007669"/>
    <property type="project" value="TreeGrafter"/>
</dbReference>
<accession>A0A7X6MBG3</accession>
<evidence type="ECO:0000256" key="9">
    <source>
        <dbReference type="ARBA" id="ARBA00023201"/>
    </source>
</evidence>
<evidence type="ECO:0000313" key="13">
    <source>
        <dbReference type="Proteomes" id="UP000553209"/>
    </source>
</evidence>
<keyword evidence="4 10" id="KW-0812">Transmembrane</keyword>
<feature type="transmembrane region" description="Helical" evidence="10">
    <location>
        <begin position="262"/>
        <end position="283"/>
    </location>
</feature>
<feature type="transmembrane region" description="Helical" evidence="10">
    <location>
        <begin position="303"/>
        <end position="326"/>
    </location>
</feature>
<comment type="caution">
    <text evidence="12">The sequence shown here is derived from an EMBL/GenBank/DDBJ whole genome shotgun (WGS) entry which is preliminary data.</text>
</comment>
<keyword evidence="7 10" id="KW-0406">Ion transport</keyword>
<dbReference type="PANTHER" id="PTHR10110:SF86">
    <property type="entry name" value="SODIUM_HYDROGEN EXCHANGER 7"/>
    <property type="match status" value="1"/>
</dbReference>
<evidence type="ECO:0000313" key="12">
    <source>
        <dbReference type="EMBL" id="NKY97489.1"/>
    </source>
</evidence>
<keyword evidence="2 10" id="KW-0813">Transport</keyword>
<proteinExistence type="inferred from homology"/>
<name>A0A7X6MBG3_9ACTN</name>
<evidence type="ECO:0000256" key="10">
    <source>
        <dbReference type="RuleBase" id="RU366002"/>
    </source>
</evidence>
<feature type="transmembrane region" description="Helical" evidence="10">
    <location>
        <begin position="234"/>
        <end position="250"/>
    </location>
</feature>
<dbReference type="InterPro" id="IPR018422">
    <property type="entry name" value="Cation/H_exchanger_CPA1"/>
</dbReference>
<feature type="transmembrane region" description="Helical" evidence="10">
    <location>
        <begin position="114"/>
        <end position="136"/>
    </location>
</feature>
<comment type="function">
    <text evidence="10">Na(+)/H(+) antiporter that extrudes sodium in exchange for external protons.</text>
</comment>
<evidence type="ECO:0000256" key="2">
    <source>
        <dbReference type="ARBA" id="ARBA00022448"/>
    </source>
</evidence>
<feature type="transmembrane region" description="Helical" evidence="10">
    <location>
        <begin position="31"/>
        <end position="49"/>
    </location>
</feature>
<feature type="transmembrane region" description="Helical" evidence="10">
    <location>
        <begin position="86"/>
        <end position="108"/>
    </location>
</feature>
<keyword evidence="13" id="KW-1185">Reference proteome</keyword>
<evidence type="ECO:0000256" key="6">
    <source>
        <dbReference type="ARBA" id="ARBA00023053"/>
    </source>
</evidence>
<comment type="subcellular location">
    <subcellularLocation>
        <location evidence="1 10">Cell membrane</location>
        <topology evidence="1 10">Multi-pass membrane protein</topology>
    </subcellularLocation>
</comment>
<keyword evidence="3 10" id="KW-1003">Cell membrane</keyword>
<feature type="transmembrane region" description="Helical" evidence="10">
    <location>
        <begin position="55"/>
        <end position="74"/>
    </location>
</feature>
<dbReference type="Proteomes" id="UP000553209">
    <property type="component" value="Unassembled WGS sequence"/>
</dbReference>
<gene>
    <name evidence="12" type="ORF">HGB44_07360</name>
</gene>
<dbReference type="AlphaFoldDB" id="A0A7X6MBG3"/>
<dbReference type="GO" id="GO:0098719">
    <property type="term" value="P:sodium ion import across plasma membrane"/>
    <property type="evidence" value="ECO:0007669"/>
    <property type="project" value="TreeGrafter"/>
</dbReference>
<feature type="domain" description="Cation/H+ exchanger transmembrane" evidence="11">
    <location>
        <begin position="14"/>
        <end position="405"/>
    </location>
</feature>
<protein>
    <submittedName>
        <fullName evidence="12">Na+/H+ antiporter</fullName>
    </submittedName>
</protein>